<feature type="transmembrane region" description="Helical" evidence="12">
    <location>
        <begin position="6"/>
        <end position="38"/>
    </location>
</feature>
<evidence type="ECO:0000256" key="6">
    <source>
        <dbReference type="ARBA" id="ARBA00022692"/>
    </source>
</evidence>
<comment type="subcellular location">
    <subcellularLocation>
        <location evidence="1">Cell membrane</location>
        <topology evidence="1">Multi-pass membrane protein</topology>
    </subcellularLocation>
</comment>
<evidence type="ECO:0000256" key="2">
    <source>
        <dbReference type="ARBA" id="ARBA00007543"/>
    </source>
</evidence>
<feature type="transmembrane region" description="Helical" evidence="12">
    <location>
        <begin position="263"/>
        <end position="285"/>
    </location>
</feature>
<feature type="transmembrane region" description="Helical" evidence="12">
    <location>
        <begin position="239"/>
        <end position="256"/>
    </location>
</feature>
<evidence type="ECO:0000256" key="1">
    <source>
        <dbReference type="ARBA" id="ARBA00004651"/>
    </source>
</evidence>
<keyword evidence="7" id="KW-0479">Metal-binding</keyword>
<dbReference type="GO" id="GO:0046872">
    <property type="term" value="F:metal ion binding"/>
    <property type="evidence" value="ECO:0007669"/>
    <property type="project" value="UniProtKB-KW"/>
</dbReference>
<feature type="transmembrane region" description="Helical" evidence="12">
    <location>
        <begin position="200"/>
        <end position="219"/>
    </location>
</feature>
<dbReference type="GO" id="GO:0070069">
    <property type="term" value="C:cytochrome complex"/>
    <property type="evidence" value="ECO:0007669"/>
    <property type="project" value="TreeGrafter"/>
</dbReference>
<dbReference type="PANTHER" id="PTHR43141">
    <property type="entry name" value="CYTOCHROME BD2 SUBUNIT II"/>
    <property type="match status" value="1"/>
</dbReference>
<evidence type="ECO:0000256" key="10">
    <source>
        <dbReference type="ARBA" id="ARBA00023004"/>
    </source>
</evidence>
<dbReference type="PANTHER" id="PTHR43141:SF5">
    <property type="entry name" value="CYTOCHROME BD-I UBIQUINOL OXIDASE SUBUNIT 2"/>
    <property type="match status" value="1"/>
</dbReference>
<keyword evidence="11 12" id="KW-0472">Membrane</keyword>
<dbReference type="Proteomes" id="UP000199086">
    <property type="component" value="Unassembled WGS sequence"/>
</dbReference>
<protein>
    <submittedName>
        <fullName evidence="13">Cytochrome bd-I ubiquinol oxidase subunit 2 apoprotein</fullName>
    </submittedName>
</protein>
<dbReference type="GO" id="GO:0019646">
    <property type="term" value="P:aerobic electron transport chain"/>
    <property type="evidence" value="ECO:0007669"/>
    <property type="project" value="TreeGrafter"/>
</dbReference>
<feature type="transmembrane region" description="Helical" evidence="12">
    <location>
        <begin position="313"/>
        <end position="336"/>
    </location>
</feature>
<dbReference type="InterPro" id="IPR003317">
    <property type="entry name" value="Cyt-d_oxidase_su2"/>
</dbReference>
<reference evidence="13 14" key="1">
    <citation type="submission" date="2016-06" db="EMBL/GenBank/DDBJ databases">
        <authorList>
            <person name="Olsen C.W."/>
            <person name="Carey S."/>
            <person name="Hinshaw L."/>
            <person name="Karasin A.I."/>
        </authorList>
    </citation>
    <scope>NUCLEOTIDE SEQUENCE [LARGE SCALE GENOMIC DNA]</scope>
    <source>
        <strain evidence="13 14">LZ-22</strain>
    </source>
</reference>
<sequence>MDTTLPIVWFLLIAVLWTGYFVLEGFDFGVGMLLPILAKDERERRVMINTIGPVWDGNEVWLLTAGGATFAAFPEWYATMFSGLYLPLFLILIALILRGVAFEYRHQKHGMGWKRGWDNLITGSSFVASLVLGVAFANFVRGLPIDGARTIHQTAGSLFGLFTPFALLGGVLFVVLFLTHGAAFIALKTDGEIRARARRFASRTGAVAILAMLAFVLWMNLSFSGLARGVAGASPALSLWPAAALAVLGLVVLWLANSRGREGWAFVGGAVSILAMLVNIFAALFPNVMPSTLDPAWSLTAATAASSTYTLKIMTVAAVVITPFVLLYQAWTYWVFRKRLTVRDIPLEAPAPVAEPRHVAG</sequence>
<dbReference type="NCBIfam" id="TIGR00203">
    <property type="entry name" value="cydB"/>
    <property type="match status" value="1"/>
</dbReference>
<keyword evidence="14" id="KW-1185">Reference proteome</keyword>
<feature type="transmembrane region" description="Helical" evidence="12">
    <location>
        <begin position="116"/>
        <end position="137"/>
    </location>
</feature>
<keyword evidence="5" id="KW-0349">Heme</keyword>
<dbReference type="AlphaFoldDB" id="A0A1G6GEU0"/>
<name>A0A1G6GEU0_9ACTN</name>
<dbReference type="GO" id="GO:0016682">
    <property type="term" value="F:oxidoreductase activity, acting on diphenols and related substances as donors, oxygen as acceptor"/>
    <property type="evidence" value="ECO:0007669"/>
    <property type="project" value="TreeGrafter"/>
</dbReference>
<dbReference type="Pfam" id="PF02322">
    <property type="entry name" value="Cyt_bd_oxida_II"/>
    <property type="match status" value="1"/>
</dbReference>
<evidence type="ECO:0000256" key="7">
    <source>
        <dbReference type="ARBA" id="ARBA00022723"/>
    </source>
</evidence>
<proteinExistence type="inferred from homology"/>
<comment type="similarity">
    <text evidence="2">Belongs to the cytochrome ubiquinol oxidase subunit 2 family.</text>
</comment>
<evidence type="ECO:0000256" key="9">
    <source>
        <dbReference type="ARBA" id="ARBA00022989"/>
    </source>
</evidence>
<keyword evidence="9 12" id="KW-1133">Transmembrane helix</keyword>
<evidence type="ECO:0000256" key="12">
    <source>
        <dbReference type="SAM" id="Phobius"/>
    </source>
</evidence>
<evidence type="ECO:0000256" key="3">
    <source>
        <dbReference type="ARBA" id="ARBA00022448"/>
    </source>
</evidence>
<dbReference type="OrthoDB" id="9776710at2"/>
<evidence type="ECO:0000313" key="13">
    <source>
        <dbReference type="EMBL" id="SDB80497.1"/>
    </source>
</evidence>
<dbReference type="EMBL" id="FMYF01000002">
    <property type="protein sequence ID" value="SDB80497.1"/>
    <property type="molecule type" value="Genomic_DNA"/>
</dbReference>
<keyword evidence="6 12" id="KW-0812">Transmembrane</keyword>
<keyword evidence="8" id="KW-0249">Electron transport</keyword>
<evidence type="ECO:0000256" key="8">
    <source>
        <dbReference type="ARBA" id="ARBA00022982"/>
    </source>
</evidence>
<evidence type="ECO:0000313" key="14">
    <source>
        <dbReference type="Proteomes" id="UP000199086"/>
    </source>
</evidence>
<dbReference type="RefSeq" id="WP_092606567.1">
    <property type="nucleotide sequence ID" value="NZ_FMYF01000002.1"/>
</dbReference>
<feature type="transmembrane region" description="Helical" evidence="12">
    <location>
        <begin position="84"/>
        <end position="104"/>
    </location>
</feature>
<keyword evidence="3" id="KW-0813">Transport</keyword>
<dbReference type="GO" id="GO:0009055">
    <property type="term" value="F:electron transfer activity"/>
    <property type="evidence" value="ECO:0007669"/>
    <property type="project" value="TreeGrafter"/>
</dbReference>
<evidence type="ECO:0000256" key="5">
    <source>
        <dbReference type="ARBA" id="ARBA00022617"/>
    </source>
</evidence>
<accession>A0A1G6GEU0</accession>
<feature type="transmembrane region" description="Helical" evidence="12">
    <location>
        <begin position="157"/>
        <end position="179"/>
    </location>
</feature>
<dbReference type="GO" id="GO:0005886">
    <property type="term" value="C:plasma membrane"/>
    <property type="evidence" value="ECO:0007669"/>
    <property type="project" value="UniProtKB-SubCell"/>
</dbReference>
<keyword evidence="10" id="KW-0408">Iron</keyword>
<dbReference type="PIRSF" id="PIRSF000267">
    <property type="entry name" value="Cyt_oxidse_sub2"/>
    <property type="match status" value="1"/>
</dbReference>
<keyword evidence="4" id="KW-1003">Cell membrane</keyword>
<gene>
    <name evidence="13" type="ORF">GA0111570_102287</name>
</gene>
<evidence type="ECO:0000256" key="11">
    <source>
        <dbReference type="ARBA" id="ARBA00023136"/>
    </source>
</evidence>
<evidence type="ECO:0000256" key="4">
    <source>
        <dbReference type="ARBA" id="ARBA00022475"/>
    </source>
</evidence>
<organism evidence="13 14">
    <name type="scientific">Raineyella antarctica</name>
    <dbReference type="NCBI Taxonomy" id="1577474"/>
    <lineage>
        <taxon>Bacteria</taxon>
        <taxon>Bacillati</taxon>
        <taxon>Actinomycetota</taxon>
        <taxon>Actinomycetes</taxon>
        <taxon>Propionibacteriales</taxon>
        <taxon>Propionibacteriaceae</taxon>
        <taxon>Raineyella</taxon>
    </lineage>
</organism>
<dbReference type="STRING" id="1577474.GA0111570_102287"/>